<dbReference type="SUPFAM" id="SSF109854">
    <property type="entry name" value="DinB/YfiT-like putative metalloenzymes"/>
    <property type="match status" value="1"/>
</dbReference>
<keyword evidence="2" id="KW-0670">Pyruvate</keyword>
<dbReference type="OrthoDB" id="5185819at2"/>
<dbReference type="InterPro" id="IPR034660">
    <property type="entry name" value="DinB/YfiT-like"/>
</dbReference>
<dbReference type="Proteomes" id="UP000306628">
    <property type="component" value="Unassembled WGS sequence"/>
</dbReference>
<dbReference type="Gene3D" id="1.20.120.450">
    <property type="entry name" value="dinb family like domain"/>
    <property type="match status" value="1"/>
</dbReference>
<sequence length="197" mass="20848">MIDKDVSWLLPPAIEYALECVSHITQESLTHQTPCAEWNLAELLSHVNDSLAILHEGAVLGFIAGDPMAVPGDLPADNLVQTFTGRARQFLAAVTPASGDESSVAIADRVLSRDIMIAVGVVEVAIHGWDIACSCNVRKPIPAALASGIMEIVPMLVTDDARAGDFGRPVLVSPLAGPSDRLLAFLGREGSAQQFVN</sequence>
<dbReference type="EMBL" id="VCKX01000077">
    <property type="protein sequence ID" value="TMR31844.1"/>
    <property type="molecule type" value="Genomic_DNA"/>
</dbReference>
<gene>
    <name evidence="2" type="ORF">ETD85_24410</name>
</gene>
<comment type="caution">
    <text evidence="2">The sequence shown here is derived from an EMBL/GenBank/DDBJ whole genome shotgun (WGS) entry which is preliminary data.</text>
</comment>
<feature type="domain" description="Mycothiol-dependent maleylpyruvate isomerase metal-binding" evidence="1">
    <location>
        <begin position="13"/>
        <end position="132"/>
    </location>
</feature>
<keyword evidence="3" id="KW-1185">Reference proteome</keyword>
<dbReference type="RefSeq" id="WP_138692109.1">
    <property type="nucleotide sequence ID" value="NZ_JBHSAZ010000106.1"/>
</dbReference>
<keyword evidence="2" id="KW-0413">Isomerase</keyword>
<evidence type="ECO:0000259" key="1">
    <source>
        <dbReference type="Pfam" id="PF11716"/>
    </source>
</evidence>
<accession>A0A5S4GH42</accession>
<dbReference type="InterPro" id="IPR017517">
    <property type="entry name" value="Maleyloyr_isom"/>
</dbReference>
<dbReference type="Pfam" id="PF11716">
    <property type="entry name" value="MDMPI_N"/>
    <property type="match status" value="1"/>
</dbReference>
<organism evidence="2 3">
    <name type="scientific">Nonomuraea zeae</name>
    <dbReference type="NCBI Taxonomy" id="1642303"/>
    <lineage>
        <taxon>Bacteria</taxon>
        <taxon>Bacillati</taxon>
        <taxon>Actinomycetota</taxon>
        <taxon>Actinomycetes</taxon>
        <taxon>Streptosporangiales</taxon>
        <taxon>Streptosporangiaceae</taxon>
        <taxon>Nonomuraea</taxon>
    </lineage>
</organism>
<dbReference type="GO" id="GO:0046872">
    <property type="term" value="F:metal ion binding"/>
    <property type="evidence" value="ECO:0007669"/>
    <property type="project" value="InterPro"/>
</dbReference>
<dbReference type="GO" id="GO:0016853">
    <property type="term" value="F:isomerase activity"/>
    <property type="evidence" value="ECO:0007669"/>
    <property type="project" value="UniProtKB-KW"/>
</dbReference>
<dbReference type="InterPro" id="IPR024344">
    <property type="entry name" value="MDMPI_metal-binding"/>
</dbReference>
<proteinExistence type="predicted"/>
<protein>
    <submittedName>
        <fullName evidence="2">Maleylpyruvate isomerase family mycothiol-dependent enzyme</fullName>
    </submittedName>
</protein>
<name>A0A5S4GH42_9ACTN</name>
<evidence type="ECO:0000313" key="3">
    <source>
        <dbReference type="Proteomes" id="UP000306628"/>
    </source>
</evidence>
<evidence type="ECO:0000313" key="2">
    <source>
        <dbReference type="EMBL" id="TMR31844.1"/>
    </source>
</evidence>
<reference evidence="2 3" key="1">
    <citation type="submission" date="2019-05" db="EMBL/GenBank/DDBJ databases">
        <title>Draft genome sequence of Nonomuraea zeae DSM 100528.</title>
        <authorList>
            <person name="Saricaoglu S."/>
            <person name="Isik K."/>
        </authorList>
    </citation>
    <scope>NUCLEOTIDE SEQUENCE [LARGE SCALE GENOMIC DNA]</scope>
    <source>
        <strain evidence="2 3">DSM 100528</strain>
    </source>
</reference>
<dbReference type="AlphaFoldDB" id="A0A5S4GH42"/>
<dbReference type="NCBIfam" id="TIGR03083">
    <property type="entry name" value="maleylpyruvate isomerase family mycothiol-dependent enzyme"/>
    <property type="match status" value="1"/>
</dbReference>